<evidence type="ECO:0000313" key="2">
    <source>
        <dbReference type="Proteomes" id="UP000366945"/>
    </source>
</evidence>
<dbReference type="AlphaFoldDB" id="A0A5E4RMV3"/>
<organism evidence="1 2">
    <name type="scientific">Pandoraea pneumonica</name>
    <dbReference type="NCBI Taxonomy" id="2508299"/>
    <lineage>
        <taxon>Bacteria</taxon>
        <taxon>Pseudomonadati</taxon>
        <taxon>Pseudomonadota</taxon>
        <taxon>Betaproteobacteria</taxon>
        <taxon>Burkholderiales</taxon>
        <taxon>Burkholderiaceae</taxon>
        <taxon>Pandoraea</taxon>
    </lineage>
</organism>
<protein>
    <submittedName>
        <fullName evidence="1">Uncharacterized protein</fullName>
    </submittedName>
</protein>
<proteinExistence type="predicted"/>
<dbReference type="OrthoDB" id="9110673at2"/>
<keyword evidence="2" id="KW-1185">Reference proteome</keyword>
<name>A0A5E4RMV3_9BURK</name>
<dbReference type="RefSeq" id="WP_150677653.1">
    <property type="nucleotide sequence ID" value="NZ_CABPSK010000001.1"/>
</dbReference>
<accession>A0A5E4RMV3</accession>
<reference evidence="1 2" key="1">
    <citation type="submission" date="2019-08" db="EMBL/GenBank/DDBJ databases">
        <authorList>
            <person name="Peeters C."/>
        </authorList>
    </citation>
    <scope>NUCLEOTIDE SEQUENCE [LARGE SCALE GENOMIC DNA]</scope>
    <source>
        <strain evidence="1 2">LMG 31114</strain>
    </source>
</reference>
<dbReference type="GeneID" id="300402286"/>
<sequence>MPDTLLAVELFEDGDQTGVRYRNGDPDKPVAIETFDRLIAVLGDCRAAIEPPITADPPPPHLKMTAAYDPRWQVGPDPMGGGAVLKIRHPGFGWLAFAIPLPEVENFCTGLAKIAQAMAMEAQDHGPAN</sequence>
<gene>
    <name evidence="1" type="ORF">PPN31114_00210</name>
</gene>
<evidence type="ECO:0000313" key="1">
    <source>
        <dbReference type="EMBL" id="VVD63198.1"/>
    </source>
</evidence>
<dbReference type="EMBL" id="CABPSK010000001">
    <property type="protein sequence ID" value="VVD63198.1"/>
    <property type="molecule type" value="Genomic_DNA"/>
</dbReference>
<dbReference type="Proteomes" id="UP000366945">
    <property type="component" value="Unassembled WGS sequence"/>
</dbReference>